<dbReference type="SUPFAM" id="SSF53850">
    <property type="entry name" value="Periplasmic binding protein-like II"/>
    <property type="match status" value="1"/>
</dbReference>
<accession>A0A1I2DD40</accession>
<feature type="chain" id="PRO_5011623885" evidence="2">
    <location>
        <begin position="38"/>
        <end position="350"/>
    </location>
</feature>
<protein>
    <submittedName>
        <fullName evidence="3">Tripartite-type tricarboxylate transporter, receptor component TctC</fullName>
    </submittedName>
</protein>
<dbReference type="CDD" id="cd07012">
    <property type="entry name" value="PBP2_Bug_TTT"/>
    <property type="match status" value="1"/>
</dbReference>
<dbReference type="Gene3D" id="3.40.190.150">
    <property type="entry name" value="Bordetella uptake gene, domain 1"/>
    <property type="match status" value="1"/>
</dbReference>
<feature type="signal peptide" evidence="2">
    <location>
        <begin position="1"/>
        <end position="37"/>
    </location>
</feature>
<gene>
    <name evidence="3" type="ORF">SAMN04489711_105122</name>
</gene>
<dbReference type="OrthoDB" id="8678477at2"/>
<dbReference type="PANTHER" id="PTHR42928">
    <property type="entry name" value="TRICARBOXYLATE-BINDING PROTEIN"/>
    <property type="match status" value="1"/>
</dbReference>
<dbReference type="EMBL" id="FONX01000005">
    <property type="protein sequence ID" value="SFE78379.1"/>
    <property type="molecule type" value="Genomic_DNA"/>
</dbReference>
<dbReference type="PIRSF" id="PIRSF017082">
    <property type="entry name" value="YflP"/>
    <property type="match status" value="1"/>
</dbReference>
<organism evidence="3 4">
    <name type="scientific">Paracidovorax wautersii</name>
    <dbReference type="NCBI Taxonomy" id="1177982"/>
    <lineage>
        <taxon>Bacteria</taxon>
        <taxon>Pseudomonadati</taxon>
        <taxon>Pseudomonadota</taxon>
        <taxon>Betaproteobacteria</taxon>
        <taxon>Burkholderiales</taxon>
        <taxon>Comamonadaceae</taxon>
        <taxon>Paracidovorax</taxon>
    </lineage>
</organism>
<reference evidence="4" key="1">
    <citation type="submission" date="2016-10" db="EMBL/GenBank/DDBJ databases">
        <authorList>
            <person name="Varghese N."/>
            <person name="Submissions S."/>
        </authorList>
    </citation>
    <scope>NUCLEOTIDE SEQUENCE [LARGE SCALE GENOMIC DNA]</scope>
    <source>
        <strain evidence="4">DSM 27981</strain>
    </source>
</reference>
<dbReference type="Gene3D" id="3.40.190.10">
    <property type="entry name" value="Periplasmic binding protein-like II"/>
    <property type="match status" value="1"/>
</dbReference>
<dbReference type="Pfam" id="PF03401">
    <property type="entry name" value="TctC"/>
    <property type="match status" value="1"/>
</dbReference>
<dbReference type="InterPro" id="IPR042100">
    <property type="entry name" value="Bug_dom1"/>
</dbReference>
<dbReference type="PROSITE" id="PS51318">
    <property type="entry name" value="TAT"/>
    <property type="match status" value="1"/>
</dbReference>
<keyword evidence="3" id="KW-0675">Receptor</keyword>
<evidence type="ECO:0000256" key="1">
    <source>
        <dbReference type="ARBA" id="ARBA00006987"/>
    </source>
</evidence>
<dbReference type="STRING" id="1177982.SAMN04489711_105122"/>
<dbReference type="Proteomes" id="UP000199119">
    <property type="component" value="Unassembled WGS sequence"/>
</dbReference>
<keyword evidence="2" id="KW-0732">Signal</keyword>
<evidence type="ECO:0000256" key="2">
    <source>
        <dbReference type="SAM" id="SignalP"/>
    </source>
</evidence>
<name>A0A1I2DD40_9BURK</name>
<dbReference type="AlphaFoldDB" id="A0A1I2DD40"/>
<dbReference type="RefSeq" id="WP_092939366.1">
    <property type="nucleotide sequence ID" value="NZ_FONX01000005.1"/>
</dbReference>
<sequence>MHKPPVHPARPQRRRMLACAVVALMGAVSAAIAPAQAQPAAPEQPAGTGGYPSRPVRIIVGFPAGSGPDIVARLLAQRLSEGWGGVGVIVDNKPGAAGLIAASEAARAAPDGYTLMLGETGQLSIAPSTYSRLPYAPQKDFVAVSQVATSDFVLLVDPQKVPARAVRDFVAWARELRQGLFMATFGAGTPGHFGAALFGEAVQLKPEPVHYKSTSDALAGLFGGDVQGLFASVGLAAPNVKAGKLVALGSTGATRSAALPGVPTFKEQGYAAVEFSSWFGIVAPARTPAALVARLGADVARAAQSPEGRARLEDAGFKATGTSPQEFARIIAADTATWGKAVAATGFKAD</sequence>
<keyword evidence="4" id="KW-1185">Reference proteome</keyword>
<dbReference type="PANTHER" id="PTHR42928:SF5">
    <property type="entry name" value="BLR1237 PROTEIN"/>
    <property type="match status" value="1"/>
</dbReference>
<dbReference type="InterPro" id="IPR005064">
    <property type="entry name" value="BUG"/>
</dbReference>
<dbReference type="InterPro" id="IPR006311">
    <property type="entry name" value="TAT_signal"/>
</dbReference>
<evidence type="ECO:0000313" key="3">
    <source>
        <dbReference type="EMBL" id="SFE78379.1"/>
    </source>
</evidence>
<comment type="similarity">
    <text evidence="1">Belongs to the UPF0065 (bug) family.</text>
</comment>
<proteinExistence type="inferred from homology"/>
<evidence type="ECO:0000313" key="4">
    <source>
        <dbReference type="Proteomes" id="UP000199119"/>
    </source>
</evidence>